<dbReference type="GO" id="GO:0016787">
    <property type="term" value="F:hydrolase activity"/>
    <property type="evidence" value="ECO:0007669"/>
    <property type="project" value="UniProtKB-KW"/>
</dbReference>
<dbReference type="PANTHER" id="PTHR22946:SF9">
    <property type="entry name" value="POLYKETIDE TRANSFERASE AF380"/>
    <property type="match status" value="1"/>
</dbReference>
<evidence type="ECO:0000313" key="3">
    <source>
        <dbReference type="EMBL" id="MCG2588256.1"/>
    </source>
</evidence>
<evidence type="ECO:0000256" key="1">
    <source>
        <dbReference type="ARBA" id="ARBA00022801"/>
    </source>
</evidence>
<reference evidence="3" key="1">
    <citation type="submission" date="2022-01" db="EMBL/GenBank/DDBJ databases">
        <authorList>
            <person name="Wang Y."/>
        </authorList>
    </citation>
    <scope>NUCLEOTIDE SEQUENCE</scope>
    <source>
        <strain evidence="3">WB101</strain>
    </source>
</reference>
<dbReference type="Proteomes" id="UP001165366">
    <property type="component" value="Unassembled WGS sequence"/>
</dbReference>
<dbReference type="InterPro" id="IPR001375">
    <property type="entry name" value="Peptidase_S9_cat"/>
</dbReference>
<evidence type="ECO:0000313" key="4">
    <source>
        <dbReference type="Proteomes" id="UP001165366"/>
    </source>
</evidence>
<dbReference type="RefSeq" id="WP_237853099.1">
    <property type="nucleotide sequence ID" value="NZ_JAKLWS010000006.1"/>
</dbReference>
<dbReference type="Gene3D" id="3.40.50.1820">
    <property type="entry name" value="alpha/beta hydrolase"/>
    <property type="match status" value="1"/>
</dbReference>
<keyword evidence="4" id="KW-1185">Reference proteome</keyword>
<dbReference type="InterPro" id="IPR029058">
    <property type="entry name" value="AB_hydrolase_fold"/>
</dbReference>
<keyword evidence="1 3" id="KW-0378">Hydrolase</keyword>
<dbReference type="Pfam" id="PF00326">
    <property type="entry name" value="Peptidase_S9"/>
    <property type="match status" value="1"/>
</dbReference>
<feature type="domain" description="Peptidase S9 prolyl oligopeptidase catalytic" evidence="2">
    <location>
        <begin position="79"/>
        <end position="258"/>
    </location>
</feature>
<accession>A0ABS9KBP4</accession>
<comment type="caution">
    <text evidence="3">The sequence shown here is derived from an EMBL/GenBank/DDBJ whole genome shotgun (WGS) entry which is preliminary data.</text>
</comment>
<organism evidence="3 4">
    <name type="scientific">Rhodohalobacter sulfatireducens</name>
    <dbReference type="NCBI Taxonomy" id="2911366"/>
    <lineage>
        <taxon>Bacteria</taxon>
        <taxon>Pseudomonadati</taxon>
        <taxon>Balneolota</taxon>
        <taxon>Balneolia</taxon>
        <taxon>Balneolales</taxon>
        <taxon>Balneolaceae</taxon>
        <taxon>Rhodohalobacter</taxon>
    </lineage>
</organism>
<protein>
    <submittedName>
        <fullName evidence="3">Alpha/beta fold hydrolase</fullName>
    </submittedName>
</protein>
<dbReference type="InterPro" id="IPR050261">
    <property type="entry name" value="FrsA_esterase"/>
</dbReference>
<name>A0ABS9KBP4_9BACT</name>
<dbReference type="PANTHER" id="PTHR22946">
    <property type="entry name" value="DIENELACTONE HYDROLASE DOMAIN-CONTAINING PROTEIN-RELATED"/>
    <property type="match status" value="1"/>
</dbReference>
<reference evidence="3" key="2">
    <citation type="submission" date="2024-05" db="EMBL/GenBank/DDBJ databases">
        <title>Rhodohalobacter halophilus gen. nov., sp. nov., a moderately halophilic member of the family Balneolaceae.</title>
        <authorList>
            <person name="Xia J."/>
        </authorList>
    </citation>
    <scope>NUCLEOTIDE SEQUENCE</scope>
    <source>
        <strain evidence="3">WB101</strain>
    </source>
</reference>
<evidence type="ECO:0000259" key="2">
    <source>
        <dbReference type="Pfam" id="PF00326"/>
    </source>
</evidence>
<dbReference type="SUPFAM" id="SSF53474">
    <property type="entry name" value="alpha/beta-Hydrolases"/>
    <property type="match status" value="1"/>
</dbReference>
<sequence>MNYSTVSKKEGKISSTENLPIYYDLYIPGVEHGTALPVVLFVHGFKGFKDWGAFPDLCEELARAGFAVAAFNLSLNGVGSSMTEFDEPELFRRETFSQDLADIGSVIEAIKSKEIESDKAVLDTDRIGLIGHSRGGHTAVVAAAEYSEIQCLVTWSAVADYNKRWSDEMVKDWKTKGYTEITNSRTGQVLPIDKVVFDDAMENADRVIAINRVRELYIPSMFIAGKSDEAVPFSETEKLFRASPATDKEIRLIENAGHTFEISHPFTNNEFPPEFNEALDLTVGWFLDYLR</sequence>
<proteinExistence type="predicted"/>
<dbReference type="EMBL" id="JAKLWS010000006">
    <property type="protein sequence ID" value="MCG2588256.1"/>
    <property type="molecule type" value="Genomic_DNA"/>
</dbReference>
<gene>
    <name evidence="3" type="ORF">L6773_06735</name>
</gene>